<feature type="domain" description="DUF1996" evidence="2">
    <location>
        <begin position="75"/>
        <end position="282"/>
    </location>
</feature>
<dbReference type="Pfam" id="PF09362">
    <property type="entry name" value="DUF1996"/>
    <property type="match status" value="1"/>
</dbReference>
<comment type="caution">
    <text evidence="3">The sequence shown here is derived from an EMBL/GenBank/DDBJ whole genome shotgun (WGS) entry which is preliminary data.</text>
</comment>
<dbReference type="RefSeq" id="WP_167973984.1">
    <property type="nucleotide sequence ID" value="NZ_BHZG01000241.1"/>
</dbReference>
<evidence type="ECO:0000259" key="2">
    <source>
        <dbReference type="Pfam" id="PF09362"/>
    </source>
</evidence>
<dbReference type="PROSITE" id="PS51318">
    <property type="entry name" value="TAT"/>
    <property type="match status" value="1"/>
</dbReference>
<sequence>MTSPPTSRRRTRNRLLTVAVAGAAVAALQLTGIPGAIAGDDTEAAPEPAGEVSAQSYGVAEFLAECEFSHRLPDDPIVFPGLPGASHMHSFFGSPVTDAHSTAADLIEAGQTTCDPLVDLSSYWMPTLFVDGEPVEPQQATFYYLGEGVNQDVTERIQPYPEGLLMLAGNAVAGPDDPVIARWSCLHAGEVEPSKDFVNCPEHSALESYLDFPQCWDGVNLDSPDHQSHMAYPVAGECPETHPVPVPKMRQVVRYPVNGDPSRFELASGPGYTMHADFINAWPQEELERRVRDCLNAIVKCGADGNPL</sequence>
<keyword evidence="4" id="KW-1185">Reference proteome</keyword>
<dbReference type="Proteomes" id="UP000578686">
    <property type="component" value="Unassembled WGS sequence"/>
</dbReference>
<proteinExistence type="predicted"/>
<gene>
    <name evidence="3" type="ORF">HCN56_22415</name>
</gene>
<dbReference type="InterPro" id="IPR006311">
    <property type="entry name" value="TAT_signal"/>
</dbReference>
<dbReference type="InterPro" id="IPR018535">
    <property type="entry name" value="DUF1996"/>
</dbReference>
<evidence type="ECO:0000313" key="3">
    <source>
        <dbReference type="EMBL" id="NJQ08258.1"/>
    </source>
</evidence>
<dbReference type="EMBL" id="JAAVJD010000269">
    <property type="protein sequence ID" value="NJQ08258.1"/>
    <property type="molecule type" value="Genomic_DNA"/>
</dbReference>
<feature type="chain" id="PRO_5031341380" evidence="1">
    <location>
        <begin position="39"/>
        <end position="308"/>
    </location>
</feature>
<evidence type="ECO:0000313" key="4">
    <source>
        <dbReference type="Proteomes" id="UP000578686"/>
    </source>
</evidence>
<dbReference type="PANTHER" id="PTHR43662:SF3">
    <property type="entry name" value="DOMAIN PROTEIN, PUTATIVE (AFU_ORTHOLOGUE AFUA_6G11970)-RELATED"/>
    <property type="match status" value="1"/>
</dbReference>
<protein>
    <submittedName>
        <fullName evidence="3">DUF1996 domain-containing protein</fullName>
    </submittedName>
</protein>
<name>A0A7X6D5B4_9ACTN</name>
<dbReference type="PANTHER" id="PTHR43662">
    <property type="match status" value="1"/>
</dbReference>
<organism evidence="3 4">
    <name type="scientific">Streptomyces lonarensis</name>
    <dbReference type="NCBI Taxonomy" id="700599"/>
    <lineage>
        <taxon>Bacteria</taxon>
        <taxon>Bacillati</taxon>
        <taxon>Actinomycetota</taxon>
        <taxon>Actinomycetes</taxon>
        <taxon>Kitasatosporales</taxon>
        <taxon>Streptomycetaceae</taxon>
        <taxon>Streptomyces</taxon>
    </lineage>
</organism>
<accession>A0A7X6D5B4</accession>
<dbReference type="AlphaFoldDB" id="A0A7X6D5B4"/>
<reference evidence="3 4" key="1">
    <citation type="submission" date="2020-03" db="EMBL/GenBank/DDBJ databases">
        <title>Draft genome of Streptomyces sp. ventii, isolated from the Axial Seamount in the Pacific Ocean, and resequencing of the two type strains Streptomyces lonarensis strain NCL 716 and Streptomyces bohaiensis strain 11A07.</title>
        <authorList>
            <person name="Loughran R.M."/>
            <person name="Pfannmuller K.M."/>
            <person name="Wasson B.J."/>
            <person name="Deadmond M.C."/>
            <person name="Paddock B.E."/>
            <person name="Koyack M.J."/>
            <person name="Gallegos D.A."/>
            <person name="Mitchell E.A."/>
            <person name="Ushijima B."/>
            <person name="Saw J.H."/>
            <person name="Mcphail K.L."/>
            <person name="Videau P."/>
        </authorList>
    </citation>
    <scope>NUCLEOTIDE SEQUENCE [LARGE SCALE GENOMIC DNA]</scope>
    <source>
        <strain evidence="3 4">NCL716</strain>
    </source>
</reference>
<evidence type="ECO:0000256" key="1">
    <source>
        <dbReference type="SAM" id="SignalP"/>
    </source>
</evidence>
<keyword evidence="1" id="KW-0732">Signal</keyword>
<feature type="signal peptide" evidence="1">
    <location>
        <begin position="1"/>
        <end position="38"/>
    </location>
</feature>